<gene>
    <name evidence="2" type="ORF">GFD21_01215</name>
</gene>
<proteinExistence type="predicted"/>
<accession>A0A6L9SSC8</accession>
<dbReference type="EMBL" id="WHZV01000001">
    <property type="protein sequence ID" value="NEG54422.1"/>
    <property type="molecule type" value="Genomic_DNA"/>
</dbReference>
<feature type="transmembrane region" description="Helical" evidence="1">
    <location>
        <begin position="66"/>
        <end position="88"/>
    </location>
</feature>
<evidence type="ECO:0000313" key="3">
    <source>
        <dbReference type="Proteomes" id="UP000483293"/>
    </source>
</evidence>
<keyword evidence="3" id="KW-1185">Reference proteome</keyword>
<protein>
    <submittedName>
        <fullName evidence="2">Alcohol dehydrogenase</fullName>
    </submittedName>
</protein>
<reference evidence="2 3" key="1">
    <citation type="submission" date="2019-10" db="EMBL/GenBank/DDBJ databases">
        <title>Bifidobacterium from non-human primates.</title>
        <authorList>
            <person name="Modesto M."/>
        </authorList>
    </citation>
    <scope>NUCLEOTIDE SEQUENCE [LARGE SCALE GENOMIC DNA]</scope>
    <source>
        <strain evidence="2 3">SMA15</strain>
    </source>
</reference>
<keyword evidence="1" id="KW-1133">Transmembrane helix</keyword>
<dbReference type="Proteomes" id="UP000483293">
    <property type="component" value="Unassembled WGS sequence"/>
</dbReference>
<feature type="transmembrane region" description="Helical" evidence="1">
    <location>
        <begin position="108"/>
        <end position="126"/>
    </location>
</feature>
<comment type="caution">
    <text evidence="2">The sequence shown here is derived from an EMBL/GenBank/DDBJ whole genome shotgun (WGS) entry which is preliminary data.</text>
</comment>
<organism evidence="2 3">
    <name type="scientific">Bifidobacterium platyrrhinorum</name>
    <dbReference type="NCBI Taxonomy" id="2661628"/>
    <lineage>
        <taxon>Bacteria</taxon>
        <taxon>Bacillati</taxon>
        <taxon>Actinomycetota</taxon>
        <taxon>Actinomycetes</taxon>
        <taxon>Bifidobacteriales</taxon>
        <taxon>Bifidobacteriaceae</taxon>
        <taxon>Bifidobacterium</taxon>
    </lineage>
</organism>
<evidence type="ECO:0000256" key="1">
    <source>
        <dbReference type="SAM" id="Phobius"/>
    </source>
</evidence>
<sequence>MPWSHRLPAAGRTAVTLLAGLGVALVGTLAHRMGASMNIPYGLALAYAITALSTYCARARQGVTGLALHLIASSAGAWGIALFGGPGGDALVVAGFSTAAPFFSQHAGYAWLYGVILVQVVMLAMPSSWFRIPPRRDAAGEDPSGR</sequence>
<keyword evidence="1" id="KW-0812">Transmembrane</keyword>
<dbReference type="AlphaFoldDB" id="A0A6L9SSC8"/>
<feature type="transmembrane region" description="Helical" evidence="1">
    <location>
        <begin position="40"/>
        <end position="57"/>
    </location>
</feature>
<keyword evidence="1" id="KW-0472">Membrane</keyword>
<evidence type="ECO:0000313" key="2">
    <source>
        <dbReference type="EMBL" id="NEG54422.1"/>
    </source>
</evidence>
<name>A0A6L9SSC8_9BIFI</name>